<dbReference type="Proteomes" id="UP000295096">
    <property type="component" value="Unassembled WGS sequence"/>
</dbReference>
<comment type="caution">
    <text evidence="2">The sequence shown here is derived from an EMBL/GenBank/DDBJ whole genome shotgun (WGS) entry which is preliminary data.</text>
</comment>
<dbReference type="AlphaFoldDB" id="A0A4R5Q9A7"/>
<evidence type="ECO:0000313" key="3">
    <source>
        <dbReference type="Proteomes" id="UP000295096"/>
    </source>
</evidence>
<keyword evidence="3" id="KW-1185">Reference proteome</keyword>
<protein>
    <recommendedName>
        <fullName evidence="1">Transposase IS701-like DDE domain-containing protein</fullName>
    </recommendedName>
</protein>
<dbReference type="OrthoDB" id="583339at2"/>
<proteinExistence type="predicted"/>
<dbReference type="PANTHER" id="PTHR33627:SF1">
    <property type="entry name" value="TRANSPOSASE"/>
    <property type="match status" value="1"/>
</dbReference>
<dbReference type="PANTHER" id="PTHR33627">
    <property type="entry name" value="TRANSPOSASE"/>
    <property type="match status" value="1"/>
</dbReference>
<accession>A0A4R5Q9A7</accession>
<gene>
    <name evidence="2" type="ORF">E2C06_29970</name>
</gene>
<dbReference type="InterPro" id="IPR038721">
    <property type="entry name" value="IS701-like_DDE_dom"/>
</dbReference>
<organism evidence="2 3">
    <name type="scientific">Dankookia rubra</name>
    <dbReference type="NCBI Taxonomy" id="1442381"/>
    <lineage>
        <taxon>Bacteria</taxon>
        <taxon>Pseudomonadati</taxon>
        <taxon>Pseudomonadota</taxon>
        <taxon>Alphaproteobacteria</taxon>
        <taxon>Acetobacterales</taxon>
        <taxon>Roseomonadaceae</taxon>
        <taxon>Dankookia</taxon>
    </lineage>
</organism>
<dbReference type="Pfam" id="PF13546">
    <property type="entry name" value="DDE_5"/>
    <property type="match status" value="1"/>
</dbReference>
<sequence length="133" mass="13902">MLVGQADRLAGGSYAALVIGDTALLKKGTLSVGVVRQCCGEFGKRASRQAPASLALASKRMPSPVRLRLFLPDEWTVDLGRRVAAEIPEDAMVARTRGEIAPAELDQLIDTACGSGSRGPMPAIGRALPFGKG</sequence>
<feature type="domain" description="Transposase IS701-like DDE" evidence="1">
    <location>
        <begin position="2"/>
        <end position="111"/>
    </location>
</feature>
<name>A0A4R5Q9A7_9PROT</name>
<dbReference type="InterPro" id="IPR039365">
    <property type="entry name" value="IS701-like"/>
</dbReference>
<evidence type="ECO:0000313" key="2">
    <source>
        <dbReference type="EMBL" id="TDH58921.1"/>
    </source>
</evidence>
<dbReference type="EMBL" id="SMSJ01000089">
    <property type="protein sequence ID" value="TDH58921.1"/>
    <property type="molecule type" value="Genomic_DNA"/>
</dbReference>
<reference evidence="2 3" key="1">
    <citation type="journal article" date="2016" name="J. Microbiol.">
        <title>Dankookia rubra gen. nov., sp. nov., an alphaproteobacterium isolated from sediment of a shallow stream.</title>
        <authorList>
            <person name="Kim W.H."/>
            <person name="Kim D.H."/>
            <person name="Kang K."/>
            <person name="Ahn T.Y."/>
        </authorList>
    </citation>
    <scope>NUCLEOTIDE SEQUENCE [LARGE SCALE GENOMIC DNA]</scope>
    <source>
        <strain evidence="2 3">JCM30602</strain>
    </source>
</reference>
<evidence type="ECO:0000259" key="1">
    <source>
        <dbReference type="Pfam" id="PF13546"/>
    </source>
</evidence>